<reference evidence="2 3" key="1">
    <citation type="submission" date="2021-06" db="EMBL/GenBank/DDBJ databases">
        <title>Caerostris extrusa draft genome.</title>
        <authorList>
            <person name="Kono N."/>
            <person name="Arakawa K."/>
        </authorList>
    </citation>
    <scope>NUCLEOTIDE SEQUENCE [LARGE SCALE GENOMIC DNA]</scope>
</reference>
<gene>
    <name evidence="2" type="primary">CHD7_1</name>
    <name evidence="2" type="ORF">CEXT_575021</name>
</gene>
<feature type="compositionally biased region" description="Polar residues" evidence="1">
    <location>
        <begin position="103"/>
        <end position="118"/>
    </location>
</feature>
<accession>A0AAV4RCW2</accession>
<sequence>MIKSSPEKAKEESEAMDTQENIDTSNNIECSTPEINEDTDKNVNISEIEAMEVDNIADSSGELKIDEDPKAEDEETDIETDLRKEEEDVKEVTPDLEKDEETSAASKIKTLQPSSPTLEDNEKDDQKYDCDTDTESKCNFESVQIIENEESPLVKMERAIKSEKSENELDKMLPKVKQEEIICEDGLREKYNMGKLFTKDDLHSHVDDSQMITFLQGMYVSK</sequence>
<keyword evidence="3" id="KW-1185">Reference proteome</keyword>
<feature type="compositionally biased region" description="Basic and acidic residues" evidence="1">
    <location>
        <begin position="80"/>
        <end position="96"/>
    </location>
</feature>
<dbReference type="AlphaFoldDB" id="A0AAV4RCW2"/>
<organism evidence="2 3">
    <name type="scientific">Caerostris extrusa</name>
    <name type="common">Bark spider</name>
    <name type="synonym">Caerostris bankana</name>
    <dbReference type="NCBI Taxonomy" id="172846"/>
    <lineage>
        <taxon>Eukaryota</taxon>
        <taxon>Metazoa</taxon>
        <taxon>Ecdysozoa</taxon>
        <taxon>Arthropoda</taxon>
        <taxon>Chelicerata</taxon>
        <taxon>Arachnida</taxon>
        <taxon>Araneae</taxon>
        <taxon>Araneomorphae</taxon>
        <taxon>Entelegynae</taxon>
        <taxon>Araneoidea</taxon>
        <taxon>Araneidae</taxon>
        <taxon>Caerostris</taxon>
    </lineage>
</organism>
<feature type="compositionally biased region" description="Polar residues" evidence="1">
    <location>
        <begin position="16"/>
        <end position="34"/>
    </location>
</feature>
<dbReference type="Proteomes" id="UP001054945">
    <property type="component" value="Unassembled WGS sequence"/>
</dbReference>
<evidence type="ECO:0000313" key="2">
    <source>
        <dbReference type="EMBL" id="GIY19315.1"/>
    </source>
</evidence>
<comment type="caution">
    <text evidence="2">The sequence shown here is derived from an EMBL/GenBank/DDBJ whole genome shotgun (WGS) entry which is preliminary data.</text>
</comment>
<feature type="compositionally biased region" description="Basic and acidic residues" evidence="1">
    <location>
        <begin position="124"/>
        <end position="133"/>
    </location>
</feature>
<name>A0AAV4RCW2_CAEEX</name>
<proteinExistence type="predicted"/>
<feature type="compositionally biased region" description="Acidic residues" evidence="1">
    <location>
        <begin position="69"/>
        <end position="79"/>
    </location>
</feature>
<protein>
    <submittedName>
        <fullName evidence="2">Chromodomain-helicase-DNA-binding protein 7</fullName>
    </submittedName>
</protein>
<evidence type="ECO:0000313" key="3">
    <source>
        <dbReference type="Proteomes" id="UP001054945"/>
    </source>
</evidence>
<feature type="compositionally biased region" description="Basic and acidic residues" evidence="1">
    <location>
        <begin position="1"/>
        <end position="13"/>
    </location>
</feature>
<dbReference type="EMBL" id="BPLR01007738">
    <property type="protein sequence ID" value="GIY19315.1"/>
    <property type="molecule type" value="Genomic_DNA"/>
</dbReference>
<feature type="region of interest" description="Disordered" evidence="1">
    <location>
        <begin position="1"/>
        <end position="133"/>
    </location>
</feature>
<evidence type="ECO:0000256" key="1">
    <source>
        <dbReference type="SAM" id="MobiDB-lite"/>
    </source>
</evidence>